<dbReference type="RefSeq" id="XP_007510694.1">
    <property type="nucleotide sequence ID" value="XM_007510632.1"/>
</dbReference>
<gene>
    <name evidence="2" type="ordered locus">Bathy10g00120</name>
</gene>
<organism evidence="2 3">
    <name type="scientific">Bathycoccus prasinos</name>
    <dbReference type="NCBI Taxonomy" id="41875"/>
    <lineage>
        <taxon>Eukaryota</taxon>
        <taxon>Viridiplantae</taxon>
        <taxon>Chlorophyta</taxon>
        <taxon>Mamiellophyceae</taxon>
        <taxon>Mamiellales</taxon>
        <taxon>Bathycoccaceae</taxon>
        <taxon>Bathycoccus</taxon>
    </lineage>
</organism>
<feature type="compositionally biased region" description="Acidic residues" evidence="1">
    <location>
        <begin position="103"/>
        <end position="119"/>
    </location>
</feature>
<dbReference type="EMBL" id="FO082269">
    <property type="protein sequence ID" value="CCO18227.1"/>
    <property type="molecule type" value="Genomic_DNA"/>
</dbReference>
<evidence type="ECO:0000256" key="1">
    <source>
        <dbReference type="SAM" id="MobiDB-lite"/>
    </source>
</evidence>
<protein>
    <submittedName>
        <fullName evidence="2">Uncharacterized protein</fullName>
    </submittedName>
</protein>
<dbReference type="KEGG" id="bpg:Bathy10g00120"/>
<accession>K8EJ55</accession>
<keyword evidence="3" id="KW-1185">Reference proteome</keyword>
<dbReference type="Proteomes" id="UP000198341">
    <property type="component" value="Chromosome 10"/>
</dbReference>
<feature type="compositionally biased region" description="Basic residues" evidence="1">
    <location>
        <begin position="53"/>
        <end position="65"/>
    </location>
</feature>
<evidence type="ECO:0000313" key="2">
    <source>
        <dbReference type="EMBL" id="CCO18227.1"/>
    </source>
</evidence>
<evidence type="ECO:0000313" key="3">
    <source>
        <dbReference type="Proteomes" id="UP000198341"/>
    </source>
</evidence>
<sequence length="119" mass="12888">MSLPPVQGSSFPRTISTLSATRSTIEAEIIYDDLLALERAHAKRLHIVRTLHSRRPIIGKTKNRRGNNGSIGGEGGAGSDNNIANQAESDLEDNDVAEGGNAMEEDEQGVSEEEEEEEE</sequence>
<name>K8EJ55_9CHLO</name>
<proteinExistence type="predicted"/>
<feature type="region of interest" description="Disordered" evidence="1">
    <location>
        <begin position="53"/>
        <end position="119"/>
    </location>
</feature>
<dbReference type="AlphaFoldDB" id="K8EJ55"/>
<reference evidence="2 3" key="1">
    <citation type="submission" date="2011-10" db="EMBL/GenBank/DDBJ databases">
        <authorList>
            <person name="Genoscope - CEA"/>
        </authorList>
    </citation>
    <scope>NUCLEOTIDE SEQUENCE [LARGE SCALE GENOMIC DNA]</scope>
    <source>
        <strain evidence="2 3">RCC 1105</strain>
    </source>
</reference>
<dbReference type="GeneID" id="19013089"/>
<feature type="compositionally biased region" description="Gly residues" evidence="1">
    <location>
        <begin position="69"/>
        <end position="78"/>
    </location>
</feature>